<proteinExistence type="predicted"/>
<evidence type="ECO:0000313" key="1">
    <source>
        <dbReference type="EMBL" id="KAK3697964.1"/>
    </source>
</evidence>
<comment type="caution">
    <text evidence="1">The sequence shown here is derived from an EMBL/GenBank/DDBJ whole genome shotgun (WGS) entry which is preliminary data.</text>
</comment>
<organism evidence="1 2">
    <name type="scientific">Vermiconidia calcicola</name>
    <dbReference type="NCBI Taxonomy" id="1690605"/>
    <lineage>
        <taxon>Eukaryota</taxon>
        <taxon>Fungi</taxon>
        <taxon>Dikarya</taxon>
        <taxon>Ascomycota</taxon>
        <taxon>Pezizomycotina</taxon>
        <taxon>Dothideomycetes</taxon>
        <taxon>Dothideomycetidae</taxon>
        <taxon>Mycosphaerellales</taxon>
        <taxon>Extremaceae</taxon>
        <taxon>Vermiconidia</taxon>
    </lineage>
</organism>
<gene>
    <name evidence="1" type="ORF">LTR37_017188</name>
</gene>
<keyword evidence="2" id="KW-1185">Reference proteome</keyword>
<name>A0ACC3MNJ0_9PEZI</name>
<dbReference type="EMBL" id="JAUTXU010000217">
    <property type="protein sequence ID" value="KAK3697964.1"/>
    <property type="molecule type" value="Genomic_DNA"/>
</dbReference>
<protein>
    <submittedName>
        <fullName evidence="1">Uncharacterized protein</fullName>
    </submittedName>
</protein>
<dbReference type="Proteomes" id="UP001281147">
    <property type="component" value="Unassembled WGS sequence"/>
</dbReference>
<accession>A0ACC3MNJ0</accession>
<sequence>MRHAYSHDTSSERKTPSGTGSDRPNDSGSERSYQTSPTSYSSSPSQRPPHIHYNSCDTRHEDTSQRYFEDRHTQESPRSSVGTYASTVQSEEELPEDMPEYDMPRSPVESYAPSAIAATPSDFSELFPSKRKLMVRHDDSTLDGNMNLRVDTEVSIQGRDCDMTLFHLRMHDLKNRDFSLRRYCRDSGREVCHSVRKHQKPAAEKRPGFQRSLSNALQSMRPKSESRSISSPIAASLKRNDSGYASMHSVDVNDDDRPTSASDGADPQDTPTTNSIKLEFSNYAQLDVKRAGLKGNKRYEFEYWGVRYSWTPITRKDRGSKQISYHLTKAGSDKALAYIKPVPMTDRQAQEEQDRGGWIPQCSMWIADEQIIRSQKDTSDVVIASGLMALVDDSIRHHFHAKDTKQMLIPVPKVSMGVEYVGPKRLINEMFNRKESGSSQQSRPSSSSGPTSSGFSTTGRRPGGSVRQCSSGP</sequence>
<reference evidence="1" key="1">
    <citation type="submission" date="2023-07" db="EMBL/GenBank/DDBJ databases">
        <title>Black Yeasts Isolated from many extreme environments.</title>
        <authorList>
            <person name="Coleine C."/>
            <person name="Stajich J.E."/>
            <person name="Selbmann L."/>
        </authorList>
    </citation>
    <scope>NUCLEOTIDE SEQUENCE</scope>
    <source>
        <strain evidence="1">CCFEE 5714</strain>
    </source>
</reference>
<evidence type="ECO:0000313" key="2">
    <source>
        <dbReference type="Proteomes" id="UP001281147"/>
    </source>
</evidence>